<evidence type="ECO:0000256" key="1">
    <source>
        <dbReference type="SAM" id="MobiDB-lite"/>
    </source>
</evidence>
<dbReference type="EMBL" id="OW240913">
    <property type="protein sequence ID" value="CAH2252659.1"/>
    <property type="molecule type" value="Genomic_DNA"/>
</dbReference>
<reference evidence="2" key="1">
    <citation type="submission" date="2022-03" db="EMBL/GenBank/DDBJ databases">
        <authorList>
            <person name="Alioto T."/>
            <person name="Alioto T."/>
            <person name="Gomez Garrido J."/>
        </authorList>
    </citation>
    <scope>NUCLEOTIDE SEQUENCE</scope>
</reference>
<name>A0AAD1RGA8_PELCU</name>
<organism evidence="2 3">
    <name type="scientific">Pelobates cultripes</name>
    <name type="common">Western spadefoot toad</name>
    <dbReference type="NCBI Taxonomy" id="61616"/>
    <lineage>
        <taxon>Eukaryota</taxon>
        <taxon>Metazoa</taxon>
        <taxon>Chordata</taxon>
        <taxon>Craniata</taxon>
        <taxon>Vertebrata</taxon>
        <taxon>Euteleostomi</taxon>
        <taxon>Amphibia</taxon>
        <taxon>Batrachia</taxon>
        <taxon>Anura</taxon>
        <taxon>Pelobatoidea</taxon>
        <taxon>Pelobatidae</taxon>
        <taxon>Pelobates</taxon>
    </lineage>
</organism>
<feature type="region of interest" description="Disordered" evidence="1">
    <location>
        <begin position="83"/>
        <end position="110"/>
    </location>
</feature>
<dbReference type="AlphaFoldDB" id="A0AAD1RGA8"/>
<gene>
    <name evidence="2" type="ORF">PECUL_23A036114</name>
</gene>
<feature type="compositionally biased region" description="Polar residues" evidence="1">
    <location>
        <begin position="84"/>
        <end position="95"/>
    </location>
</feature>
<proteinExistence type="predicted"/>
<dbReference type="Proteomes" id="UP001295444">
    <property type="component" value="Chromosome 02"/>
</dbReference>
<sequence>MGPSGSKAIKKYHYVGKNTSKNAFTDRLHPIETEDVVLPRKRVTYRAKPVRTWKRTKALSDSSDYDSDSEEVSDVSDAIDLVYTENSSPERSVTATPAMEARQEADNSAI</sequence>
<keyword evidence="3" id="KW-1185">Reference proteome</keyword>
<accession>A0AAD1RGA8</accession>
<evidence type="ECO:0000313" key="2">
    <source>
        <dbReference type="EMBL" id="CAH2252659.1"/>
    </source>
</evidence>
<evidence type="ECO:0000313" key="3">
    <source>
        <dbReference type="Proteomes" id="UP001295444"/>
    </source>
</evidence>
<feature type="compositionally biased region" description="Basic and acidic residues" evidence="1">
    <location>
        <begin position="101"/>
        <end position="110"/>
    </location>
</feature>
<protein>
    <submittedName>
        <fullName evidence="2">Uncharacterized protein</fullName>
    </submittedName>
</protein>